<dbReference type="GO" id="GO:0046466">
    <property type="term" value="P:membrane lipid catabolic process"/>
    <property type="evidence" value="ECO:0007669"/>
    <property type="project" value="Ensembl"/>
</dbReference>
<comment type="similarity">
    <text evidence="3">Belongs to the zona pellucida-binding protein Sp38 family.</text>
</comment>
<dbReference type="InterPro" id="IPR013783">
    <property type="entry name" value="Ig-like_fold"/>
</dbReference>
<gene>
    <name evidence="10" type="primary">ZPBP2</name>
</gene>
<dbReference type="PANTHER" id="PTHR15443:SF4">
    <property type="entry name" value="ZONA PELLUCIDA-BINDING PROTEIN 2"/>
    <property type="match status" value="1"/>
</dbReference>
<dbReference type="GO" id="GO:0001675">
    <property type="term" value="P:acrosome assembly"/>
    <property type="evidence" value="ECO:0007669"/>
    <property type="project" value="Ensembl"/>
</dbReference>
<keyword evidence="5" id="KW-0325">Glycoprotein</keyword>
<dbReference type="Proteomes" id="UP000001074">
    <property type="component" value="Unassembled WGS sequence"/>
</dbReference>
<dbReference type="GeneTree" id="ENSGT00520000055647"/>
<feature type="domain" description="Zona-pellucida-binding protein 1/2 N-terminal" evidence="8">
    <location>
        <begin position="40"/>
        <end position="138"/>
    </location>
</feature>
<evidence type="ECO:0000256" key="7">
    <source>
        <dbReference type="SAM" id="SignalP"/>
    </source>
</evidence>
<keyword evidence="7" id="KW-0732">Signal</keyword>
<dbReference type="HOGENOM" id="CLU_056016_1_0_1"/>
<proteinExistence type="inferred from homology"/>
<evidence type="ECO:0000256" key="6">
    <source>
        <dbReference type="ARBA" id="ARBA00023329"/>
    </source>
</evidence>
<dbReference type="GO" id="GO:0007339">
    <property type="term" value="P:binding of sperm to zona pellucida"/>
    <property type="evidence" value="ECO:0007669"/>
    <property type="project" value="Ensembl"/>
</dbReference>
<dbReference type="Pfam" id="PF20626">
    <property type="entry name" value="EGF_Sp38_C"/>
    <property type="match status" value="1"/>
</dbReference>
<dbReference type="AlphaFoldDB" id="G1P6X9"/>
<evidence type="ECO:0000256" key="1">
    <source>
        <dbReference type="ARBA" id="ARBA00004218"/>
    </source>
</evidence>
<dbReference type="InterPro" id="IPR048806">
    <property type="entry name" value="ZPBP1/2_N"/>
</dbReference>
<evidence type="ECO:0000256" key="5">
    <source>
        <dbReference type="ARBA" id="ARBA00023180"/>
    </source>
</evidence>
<dbReference type="FunCoup" id="G1P6X9">
    <property type="interactions" value="130"/>
</dbReference>
<accession>G1P6X9</accession>
<feature type="domain" description="Zona-pellucida-binding protein 1/2 C-terminal" evidence="9">
    <location>
        <begin position="278"/>
        <end position="327"/>
    </location>
</feature>
<keyword evidence="6" id="KW-0968">Cytoplasmic vesicle</keyword>
<evidence type="ECO:0000256" key="3">
    <source>
        <dbReference type="ARBA" id="ARBA00007196"/>
    </source>
</evidence>
<dbReference type="GO" id="GO:0044297">
    <property type="term" value="C:cell body"/>
    <property type="evidence" value="ECO:0007669"/>
    <property type="project" value="Ensembl"/>
</dbReference>
<reference evidence="10 11" key="1">
    <citation type="journal article" date="2011" name="Nature">
        <title>A high-resolution map of human evolutionary constraint using 29 mammals.</title>
        <authorList>
            <person name="Lindblad-Toh K."/>
            <person name="Garber M."/>
            <person name="Zuk O."/>
            <person name="Lin M.F."/>
            <person name="Parker B.J."/>
            <person name="Washietl S."/>
            <person name="Kheradpour P."/>
            <person name="Ernst J."/>
            <person name="Jordan G."/>
            <person name="Mauceli E."/>
            <person name="Ward L.D."/>
            <person name="Lowe C.B."/>
            <person name="Holloway A.K."/>
            <person name="Clamp M."/>
            <person name="Gnerre S."/>
            <person name="Alfoldi J."/>
            <person name="Beal K."/>
            <person name="Chang J."/>
            <person name="Clawson H."/>
            <person name="Cuff J."/>
            <person name="Di Palma F."/>
            <person name="Fitzgerald S."/>
            <person name="Flicek P."/>
            <person name="Guttman M."/>
            <person name="Hubisz M.J."/>
            <person name="Jaffe D.B."/>
            <person name="Jungreis I."/>
            <person name="Kent W.J."/>
            <person name="Kostka D."/>
            <person name="Lara M."/>
            <person name="Martins A.L."/>
            <person name="Massingham T."/>
            <person name="Moltke I."/>
            <person name="Raney B.J."/>
            <person name="Rasmussen M.D."/>
            <person name="Robinson J."/>
            <person name="Stark A."/>
            <person name="Vilella A.J."/>
            <person name="Wen J."/>
            <person name="Xie X."/>
            <person name="Zody M.C."/>
            <person name="Baldwin J."/>
            <person name="Bloom T."/>
            <person name="Chin C.W."/>
            <person name="Heiman D."/>
            <person name="Nicol R."/>
            <person name="Nusbaum C."/>
            <person name="Young S."/>
            <person name="Wilkinson J."/>
            <person name="Worley K.C."/>
            <person name="Kovar C.L."/>
            <person name="Muzny D.M."/>
            <person name="Gibbs R.A."/>
            <person name="Cree A."/>
            <person name="Dihn H.H."/>
            <person name="Fowler G."/>
            <person name="Jhangiani S."/>
            <person name="Joshi V."/>
            <person name="Lee S."/>
            <person name="Lewis L.R."/>
            <person name="Nazareth L.V."/>
            <person name="Okwuonu G."/>
            <person name="Santibanez J."/>
            <person name="Warren W.C."/>
            <person name="Mardis E.R."/>
            <person name="Weinstock G.M."/>
            <person name="Wilson R.K."/>
            <person name="Delehaunty K."/>
            <person name="Dooling D."/>
            <person name="Fronik C."/>
            <person name="Fulton L."/>
            <person name="Fulton B."/>
            <person name="Graves T."/>
            <person name="Minx P."/>
            <person name="Sodergren E."/>
            <person name="Birney E."/>
            <person name="Margulies E.H."/>
            <person name="Herrero J."/>
            <person name="Green E.D."/>
            <person name="Haussler D."/>
            <person name="Siepel A."/>
            <person name="Goldman N."/>
            <person name="Pollard K.S."/>
            <person name="Pedersen J.S."/>
            <person name="Lander E.S."/>
            <person name="Kellis M."/>
        </authorList>
    </citation>
    <scope>NUCLEOTIDE SEQUENCE [LARGE SCALE GENOMIC DNA]</scope>
</reference>
<organism evidence="10 11">
    <name type="scientific">Myotis lucifugus</name>
    <name type="common">Little brown bat</name>
    <dbReference type="NCBI Taxonomy" id="59463"/>
    <lineage>
        <taxon>Eukaryota</taxon>
        <taxon>Metazoa</taxon>
        <taxon>Chordata</taxon>
        <taxon>Craniata</taxon>
        <taxon>Vertebrata</taxon>
        <taxon>Euteleostomi</taxon>
        <taxon>Mammalia</taxon>
        <taxon>Eutheria</taxon>
        <taxon>Laurasiatheria</taxon>
        <taxon>Chiroptera</taxon>
        <taxon>Yangochiroptera</taxon>
        <taxon>Vespertilionidae</taxon>
        <taxon>Myotis</taxon>
    </lineage>
</organism>
<dbReference type="InParanoid" id="G1P6X9"/>
<keyword evidence="11" id="KW-1185">Reference proteome</keyword>
<protein>
    <submittedName>
        <fullName evidence="10">Zona pellucida binding protein 2</fullName>
    </submittedName>
</protein>
<name>G1P6X9_MYOLU</name>
<dbReference type="GO" id="GO:0001669">
    <property type="term" value="C:acrosomal vesicle"/>
    <property type="evidence" value="ECO:0007669"/>
    <property type="project" value="UniProtKB-SubCell"/>
</dbReference>
<evidence type="ECO:0000313" key="10">
    <source>
        <dbReference type="Ensembl" id="ENSMLUP00000005843.2"/>
    </source>
</evidence>
<dbReference type="eggNOG" id="ENOG502R75S">
    <property type="taxonomic scope" value="Eukaryota"/>
</dbReference>
<dbReference type="InterPro" id="IPR010857">
    <property type="entry name" value="Sp38-bd"/>
</dbReference>
<dbReference type="InterPro" id="IPR048805">
    <property type="entry name" value="ZPBP1/2_C"/>
</dbReference>
<dbReference type="Gene3D" id="2.60.40.10">
    <property type="entry name" value="Immunoglobulins"/>
    <property type="match status" value="1"/>
</dbReference>
<dbReference type="OMA" id="KSCVGKY"/>
<evidence type="ECO:0000256" key="2">
    <source>
        <dbReference type="ARBA" id="ARBA00004613"/>
    </source>
</evidence>
<dbReference type="GO" id="GO:0032922">
    <property type="term" value="P:circadian regulation of gene expression"/>
    <property type="evidence" value="ECO:0007669"/>
    <property type="project" value="Ensembl"/>
</dbReference>
<feature type="chain" id="PRO_5003417443" evidence="7">
    <location>
        <begin position="21"/>
        <end position="327"/>
    </location>
</feature>
<reference evidence="10" key="2">
    <citation type="submission" date="2025-08" db="UniProtKB">
        <authorList>
            <consortium name="Ensembl"/>
        </authorList>
    </citation>
    <scope>IDENTIFICATION</scope>
</reference>
<reference evidence="10" key="3">
    <citation type="submission" date="2025-09" db="UniProtKB">
        <authorList>
            <consortium name="Ensembl"/>
        </authorList>
    </citation>
    <scope>IDENTIFICATION</scope>
</reference>
<dbReference type="PANTHER" id="PTHR15443">
    <property type="entry name" value="ZONA PELLUCIDA BINDING PROTEIN SP38"/>
    <property type="match status" value="1"/>
</dbReference>
<evidence type="ECO:0000259" key="8">
    <source>
        <dbReference type="Pfam" id="PF07354"/>
    </source>
</evidence>
<dbReference type="GO" id="GO:0005576">
    <property type="term" value="C:extracellular region"/>
    <property type="evidence" value="ECO:0007669"/>
    <property type="project" value="UniProtKB-SubCell"/>
</dbReference>
<dbReference type="GO" id="GO:0002199">
    <property type="term" value="C:zona pellucida receptor complex"/>
    <property type="evidence" value="ECO:0007669"/>
    <property type="project" value="Ensembl"/>
</dbReference>
<feature type="signal peptide" evidence="7">
    <location>
        <begin position="1"/>
        <end position="20"/>
    </location>
</feature>
<comment type="subcellular location">
    <subcellularLocation>
        <location evidence="1">Cytoplasmic vesicle</location>
        <location evidence="1">Secretory vesicle</location>
        <location evidence="1">Acrosome</location>
    </subcellularLocation>
    <subcellularLocation>
        <location evidence="2">Secreted</location>
    </subcellularLocation>
</comment>
<dbReference type="GO" id="GO:0002638">
    <property type="term" value="P:negative regulation of immunoglobulin production"/>
    <property type="evidence" value="ECO:0007669"/>
    <property type="project" value="Ensembl"/>
</dbReference>
<dbReference type="Ensembl" id="ENSMLUT00000006398.2">
    <property type="protein sequence ID" value="ENSMLUP00000005843.2"/>
    <property type="gene ID" value="ENSMLUG00000006401.2"/>
</dbReference>
<dbReference type="Pfam" id="PF07354">
    <property type="entry name" value="Sp38"/>
    <property type="match status" value="1"/>
</dbReference>
<dbReference type="GO" id="GO:0006665">
    <property type="term" value="P:sphingolipid metabolic process"/>
    <property type="evidence" value="ECO:0007669"/>
    <property type="project" value="Ensembl"/>
</dbReference>
<dbReference type="STRING" id="59463.ENSMLUP00000005843"/>
<sequence>AMRAWVLVSAVLWYLTSVGWQRFSEFTEKGFVYGKLVHTVKIYVELHQNSPFLVCMDIQLAKKETVDPTYLWIGPDEKPLTGNYRINITKTGKLMVKDFLESLSGLYTCTLSYKIIKVQTQKEKMVKNRYDFMMFAYREPDYSYQMAVRFTTKSCVGRNNELFFTVLKKILNNLISDLSCHIKQPSYKCHFVKLPKHGLIPELFIAFQVHAFVPQWKSACNEAVDCEDITNYNILQARDRIAEFFRSQAFIFYHDYNKTRPAMHFMDHSFQMARMDSCRPGFGKNEGLHSNCATCCVVCSPGTFSPAADVTCHTCISVLAYGAKFCP</sequence>
<evidence type="ECO:0000313" key="11">
    <source>
        <dbReference type="Proteomes" id="UP000001074"/>
    </source>
</evidence>
<dbReference type="EMBL" id="AAPE02041564">
    <property type="status" value="NOT_ANNOTATED_CDS"/>
    <property type="molecule type" value="Genomic_DNA"/>
</dbReference>
<keyword evidence="4" id="KW-0964">Secreted</keyword>
<evidence type="ECO:0000259" key="9">
    <source>
        <dbReference type="Pfam" id="PF20626"/>
    </source>
</evidence>
<dbReference type="GO" id="GO:0016020">
    <property type="term" value="C:membrane"/>
    <property type="evidence" value="ECO:0007669"/>
    <property type="project" value="GOC"/>
</dbReference>
<evidence type="ECO:0000256" key="4">
    <source>
        <dbReference type="ARBA" id="ARBA00022525"/>
    </source>
</evidence>